<evidence type="ECO:0000256" key="1">
    <source>
        <dbReference type="SAM" id="Coils"/>
    </source>
</evidence>
<name>A0ABP1GD38_9CHLO</name>
<keyword evidence="4" id="KW-1185">Reference proteome</keyword>
<keyword evidence="1" id="KW-0175">Coiled coil</keyword>
<feature type="region of interest" description="Disordered" evidence="2">
    <location>
        <begin position="187"/>
        <end position="209"/>
    </location>
</feature>
<organism evidence="3 4">
    <name type="scientific">Coccomyxa viridis</name>
    <dbReference type="NCBI Taxonomy" id="1274662"/>
    <lineage>
        <taxon>Eukaryota</taxon>
        <taxon>Viridiplantae</taxon>
        <taxon>Chlorophyta</taxon>
        <taxon>core chlorophytes</taxon>
        <taxon>Trebouxiophyceae</taxon>
        <taxon>Trebouxiophyceae incertae sedis</taxon>
        <taxon>Coccomyxaceae</taxon>
        <taxon>Coccomyxa</taxon>
    </lineage>
</organism>
<proteinExistence type="predicted"/>
<reference evidence="3 4" key="1">
    <citation type="submission" date="2024-06" db="EMBL/GenBank/DDBJ databases">
        <authorList>
            <person name="Kraege A."/>
            <person name="Thomma B."/>
        </authorList>
    </citation>
    <scope>NUCLEOTIDE SEQUENCE [LARGE SCALE GENOMIC DNA]</scope>
</reference>
<dbReference type="Pfam" id="PF03357">
    <property type="entry name" value="Snf7"/>
    <property type="match status" value="1"/>
</dbReference>
<evidence type="ECO:0000313" key="4">
    <source>
        <dbReference type="Proteomes" id="UP001497392"/>
    </source>
</evidence>
<feature type="coiled-coil region" evidence="1">
    <location>
        <begin position="23"/>
        <end position="61"/>
    </location>
</feature>
<dbReference type="Gene3D" id="6.10.140.1230">
    <property type="match status" value="1"/>
</dbReference>
<evidence type="ECO:0000313" key="3">
    <source>
        <dbReference type="EMBL" id="CAL5228489.1"/>
    </source>
</evidence>
<dbReference type="Proteomes" id="UP001497392">
    <property type="component" value="Unassembled WGS sequence"/>
</dbReference>
<dbReference type="InterPro" id="IPR005024">
    <property type="entry name" value="Snf7_fam"/>
</dbReference>
<dbReference type="PANTHER" id="PTHR10476">
    <property type="entry name" value="CHARGED MULTIVESICULAR BODY PROTEIN"/>
    <property type="match status" value="1"/>
</dbReference>
<evidence type="ECO:0000256" key="2">
    <source>
        <dbReference type="SAM" id="MobiDB-lite"/>
    </source>
</evidence>
<protein>
    <submittedName>
        <fullName evidence="3">G11633 protein</fullName>
    </submittedName>
</protein>
<gene>
    <name evidence="3" type="primary">g11633</name>
    <name evidence="3" type="ORF">VP750_LOCUS10395</name>
</gene>
<sequence>MMFPEKANFMDYFRKKPDPKELVRKWQADIRSQQRALERQIRDLERDRKNAEKQVREAAKRGDMKSAKMLAKEIVHTKKTISRMYVNKAHFISMNSQLTEQLGLAKVAGTLSKSTEVMKIVNDLMRTPQLMQTMQQMSREMMKAGVIDEMMEDMMDSAMDEPELEEETEEEVDKVLMEIAGESLEQLANSAAPRQKIQPAAAVEAEADEDEALQARLDAVRS</sequence>
<comment type="caution">
    <text evidence="3">The sequence shown here is derived from an EMBL/GenBank/DDBJ whole genome shotgun (WGS) entry which is preliminary data.</text>
</comment>
<dbReference type="EMBL" id="CAXHTA020000018">
    <property type="protein sequence ID" value="CAL5228489.1"/>
    <property type="molecule type" value="Genomic_DNA"/>
</dbReference>
<accession>A0ABP1GD38</accession>